<evidence type="ECO:0000256" key="1">
    <source>
        <dbReference type="SAM" id="Phobius"/>
    </source>
</evidence>
<comment type="caution">
    <text evidence="2">The sequence shown here is derived from an EMBL/GenBank/DDBJ whole genome shotgun (WGS) entry which is preliminary data.</text>
</comment>
<keyword evidence="3" id="KW-1185">Reference proteome</keyword>
<dbReference type="EMBL" id="QGGP01000004">
    <property type="protein sequence ID" value="PWK18506.1"/>
    <property type="molecule type" value="Genomic_DNA"/>
</dbReference>
<accession>A0A316DLB8</accession>
<gene>
    <name evidence="2" type="ORF">LX78_01812</name>
</gene>
<sequence length="45" mass="5274">MTQRISKYQRFKMMNPIIQFFKFIYLSLKVLIIVAGGHGGTRQVN</sequence>
<protein>
    <submittedName>
        <fullName evidence="2">Uncharacterized protein</fullName>
    </submittedName>
</protein>
<evidence type="ECO:0000313" key="2">
    <source>
        <dbReference type="EMBL" id="PWK18506.1"/>
    </source>
</evidence>
<proteinExistence type="predicted"/>
<organism evidence="2 3">
    <name type="scientific">Xanthomarina spongicola</name>
    <dbReference type="NCBI Taxonomy" id="570520"/>
    <lineage>
        <taxon>Bacteria</taxon>
        <taxon>Pseudomonadati</taxon>
        <taxon>Bacteroidota</taxon>
        <taxon>Flavobacteriia</taxon>
        <taxon>Flavobacteriales</taxon>
        <taxon>Flavobacteriaceae</taxon>
        <taxon>Xanthomarina</taxon>
    </lineage>
</organism>
<keyword evidence="1" id="KW-0812">Transmembrane</keyword>
<keyword evidence="1" id="KW-1133">Transmembrane helix</keyword>
<name>A0A316DLB8_9FLAO</name>
<dbReference type="RefSeq" id="WP_170109828.1">
    <property type="nucleotide sequence ID" value="NZ_QGGP01000004.1"/>
</dbReference>
<dbReference type="Proteomes" id="UP000245430">
    <property type="component" value="Unassembled WGS sequence"/>
</dbReference>
<reference evidence="2 3" key="1">
    <citation type="submission" date="2018-05" db="EMBL/GenBank/DDBJ databases">
        <title>Genomic Encyclopedia of Archaeal and Bacterial Type Strains, Phase II (KMG-II): from individual species to whole genera.</title>
        <authorList>
            <person name="Goeker M."/>
        </authorList>
    </citation>
    <scope>NUCLEOTIDE SEQUENCE [LARGE SCALE GENOMIC DNA]</scope>
    <source>
        <strain evidence="2 3">DSM 22637</strain>
    </source>
</reference>
<keyword evidence="1" id="KW-0472">Membrane</keyword>
<feature type="transmembrane region" description="Helical" evidence="1">
    <location>
        <begin position="20"/>
        <end position="39"/>
    </location>
</feature>
<dbReference type="AlphaFoldDB" id="A0A316DLB8"/>
<evidence type="ECO:0000313" key="3">
    <source>
        <dbReference type="Proteomes" id="UP000245430"/>
    </source>
</evidence>